<gene>
    <name evidence="4" type="ORF">Moror_5203</name>
</gene>
<dbReference type="EMBL" id="AWSO01000577">
    <property type="protein sequence ID" value="ESK89196.1"/>
    <property type="molecule type" value="Genomic_DNA"/>
</dbReference>
<comment type="caution">
    <text evidence="4">The sequence shown here is derived from an EMBL/GenBank/DDBJ whole genome shotgun (WGS) entry which is preliminary data.</text>
</comment>
<feature type="domain" description="DUF6535" evidence="3">
    <location>
        <begin position="71"/>
        <end position="246"/>
    </location>
</feature>
<keyword evidence="2" id="KW-0472">Membrane</keyword>
<dbReference type="Pfam" id="PF20153">
    <property type="entry name" value="DUF6535"/>
    <property type="match status" value="1"/>
</dbReference>
<feature type="transmembrane region" description="Helical" evidence="2">
    <location>
        <begin position="215"/>
        <end position="240"/>
    </location>
</feature>
<feature type="transmembrane region" description="Helical" evidence="2">
    <location>
        <begin position="95"/>
        <end position="112"/>
    </location>
</feature>
<feature type="compositionally biased region" description="Pro residues" evidence="1">
    <location>
        <begin position="1"/>
        <end position="11"/>
    </location>
</feature>
<dbReference type="HOGENOM" id="CLU_018688_4_1_1"/>
<evidence type="ECO:0000313" key="5">
    <source>
        <dbReference type="Proteomes" id="UP000017559"/>
    </source>
</evidence>
<sequence length="750" mass="85688">MQDSGPPPPQDDPAMVPLPSSPTTFSAAASAGGSRISAADIPLPPSNATFSDSGEDKPSDHDKPGSVADAWEILMKAVNKYDDEMVKNWKEDIDTLLVFAGLFSAVVTAFVIESYQWLDKDPADTTVALLTQISKQLSNSSVPFDESLSTSTFHASALSVRVNTFWFLSLILSLTSGLFALLCKQWLREHRRDLPTNSPGEALGLRHMRERSLEIWGVPSFLAALPILLELALLLFFAGVVDLLWSLHHVPFIVASIAVGISAGMYAITTALPTITVLWYAFLHAKVVFAKFKPGHIRVPPLHFVCPYKSPQAWAVYSLTRKFLNMPFIHKLAMKYTKVFRYIWMFEWQSIDLQVVRRYNINPVGFRNFERGDLKVHELAGLQWATYTFQDVPTMVPHLQSILGTIQPTLAMTTIVRRRPLSMWMDVSTRDVQRALLGSRFEPESFGHGSKDYVYNSRLPTIYLLGSTLGIQFLYYQALWREYVNDYEYVDLDGLFMSIPRFQKACPEQITGLRFYFPFPLAAKLWTHDEPYTRRQAIRLVQVYTDSWNAYPGMEERSDERLAFISVLARHINSSNSEIMYRKRGHTFLRHINDQIILHALYRPNAGWDRDDRHCLMAEWFRQHGELERLGIFPMTTLLPYRIHVKPIPGACIRSFSSHPLAQVVLTPSQFSPKTQFRTITLPKLRIYRRSPTLGWNGNRPQMWLVKESLQYPGLPRIMVVSMRFLRMGMWTTYAAKNFGTSIGRMDLVA</sequence>
<evidence type="ECO:0000313" key="4">
    <source>
        <dbReference type="EMBL" id="ESK89196.1"/>
    </source>
</evidence>
<feature type="compositionally biased region" description="Low complexity" evidence="1">
    <location>
        <begin position="12"/>
        <end position="39"/>
    </location>
</feature>
<evidence type="ECO:0000256" key="1">
    <source>
        <dbReference type="SAM" id="MobiDB-lite"/>
    </source>
</evidence>
<protein>
    <recommendedName>
        <fullName evidence="3">DUF6535 domain-containing protein</fullName>
    </recommendedName>
</protein>
<accession>V2X8T9</accession>
<organism evidence="4 5">
    <name type="scientific">Moniliophthora roreri (strain MCA 2997)</name>
    <name type="common">Cocoa frosty pod rot fungus</name>
    <name type="synonym">Crinipellis roreri</name>
    <dbReference type="NCBI Taxonomy" id="1381753"/>
    <lineage>
        <taxon>Eukaryota</taxon>
        <taxon>Fungi</taxon>
        <taxon>Dikarya</taxon>
        <taxon>Basidiomycota</taxon>
        <taxon>Agaricomycotina</taxon>
        <taxon>Agaricomycetes</taxon>
        <taxon>Agaricomycetidae</taxon>
        <taxon>Agaricales</taxon>
        <taxon>Marasmiineae</taxon>
        <taxon>Marasmiaceae</taxon>
        <taxon>Moniliophthora</taxon>
    </lineage>
</organism>
<feature type="transmembrane region" description="Helical" evidence="2">
    <location>
        <begin position="252"/>
        <end position="283"/>
    </location>
</feature>
<proteinExistence type="predicted"/>
<evidence type="ECO:0000256" key="2">
    <source>
        <dbReference type="SAM" id="Phobius"/>
    </source>
</evidence>
<name>V2X8T9_MONRO</name>
<feature type="transmembrane region" description="Helical" evidence="2">
    <location>
        <begin position="165"/>
        <end position="183"/>
    </location>
</feature>
<keyword evidence="2" id="KW-0812">Transmembrane</keyword>
<keyword evidence="2" id="KW-1133">Transmembrane helix</keyword>
<evidence type="ECO:0000259" key="3">
    <source>
        <dbReference type="Pfam" id="PF20153"/>
    </source>
</evidence>
<keyword evidence="5" id="KW-1185">Reference proteome</keyword>
<dbReference type="OrthoDB" id="3219854at2759"/>
<feature type="region of interest" description="Disordered" evidence="1">
    <location>
        <begin position="1"/>
        <end position="66"/>
    </location>
</feature>
<reference evidence="4 5" key="1">
    <citation type="journal article" date="2014" name="BMC Genomics">
        <title>Genome and secretome analysis of the hemibiotrophic fungal pathogen, Moniliophthora roreri, which causes frosty pod rot disease of cacao: mechanisms of the biotrophic and necrotrophic phases.</title>
        <authorList>
            <person name="Meinhardt L.W."/>
            <person name="Costa G.G.L."/>
            <person name="Thomazella D.P.T."/>
            <person name="Teixeira P.J.P.L."/>
            <person name="Carazzolle M.F."/>
            <person name="Schuster S.C."/>
            <person name="Carlson J.E."/>
            <person name="Guiltinan M.J."/>
            <person name="Mieczkowski P."/>
            <person name="Farmer A."/>
            <person name="Ramaraj T."/>
            <person name="Crozier J."/>
            <person name="Davis R.E."/>
            <person name="Shao J."/>
            <person name="Melnick R.L."/>
            <person name="Pereira G.A.G."/>
            <person name="Bailey B.A."/>
        </authorList>
    </citation>
    <scope>NUCLEOTIDE SEQUENCE [LARGE SCALE GENOMIC DNA]</scope>
    <source>
        <strain evidence="4 5">MCA 2997</strain>
    </source>
</reference>
<dbReference type="AlphaFoldDB" id="V2X8T9"/>
<feature type="compositionally biased region" description="Basic and acidic residues" evidence="1">
    <location>
        <begin position="54"/>
        <end position="64"/>
    </location>
</feature>
<dbReference type="KEGG" id="mrr:Moror_5203"/>
<dbReference type="InterPro" id="IPR045338">
    <property type="entry name" value="DUF6535"/>
</dbReference>
<dbReference type="Proteomes" id="UP000017559">
    <property type="component" value="Unassembled WGS sequence"/>
</dbReference>